<organism evidence="2 3">
    <name type="scientific">Sorghum bicolor</name>
    <name type="common">Sorghum</name>
    <name type="synonym">Sorghum vulgare</name>
    <dbReference type="NCBI Taxonomy" id="4558"/>
    <lineage>
        <taxon>Eukaryota</taxon>
        <taxon>Viridiplantae</taxon>
        <taxon>Streptophyta</taxon>
        <taxon>Embryophyta</taxon>
        <taxon>Tracheophyta</taxon>
        <taxon>Spermatophyta</taxon>
        <taxon>Magnoliopsida</taxon>
        <taxon>Liliopsida</taxon>
        <taxon>Poales</taxon>
        <taxon>Poaceae</taxon>
        <taxon>PACMAD clade</taxon>
        <taxon>Panicoideae</taxon>
        <taxon>Andropogonodae</taxon>
        <taxon>Andropogoneae</taxon>
        <taxon>Sorghinae</taxon>
        <taxon>Sorghum</taxon>
    </lineage>
</organism>
<name>A0A1W0W607_SORBI</name>
<dbReference type="InParanoid" id="A0A1W0W607"/>
<dbReference type="AlphaFoldDB" id="A0A1W0W607"/>
<feature type="region of interest" description="Disordered" evidence="1">
    <location>
        <begin position="1"/>
        <end position="20"/>
    </location>
</feature>
<evidence type="ECO:0000313" key="2">
    <source>
        <dbReference type="EMBL" id="OQU89838.1"/>
    </source>
</evidence>
<proteinExistence type="predicted"/>
<protein>
    <submittedName>
        <fullName evidence="2">Uncharacterized protein</fullName>
    </submittedName>
</protein>
<evidence type="ECO:0000256" key="1">
    <source>
        <dbReference type="SAM" id="MobiDB-lite"/>
    </source>
</evidence>
<dbReference type="Proteomes" id="UP000000768">
    <property type="component" value="Chromosome 2"/>
</dbReference>
<evidence type="ECO:0000313" key="3">
    <source>
        <dbReference type="Proteomes" id="UP000000768"/>
    </source>
</evidence>
<gene>
    <name evidence="2" type="ORF">SORBI_3002G280001</name>
</gene>
<accession>A0A1W0W607</accession>
<sequence>MQTRLAPMRRRAAQRQSSQFGEGHACGGLHSLVVGIDEHGGGGMNMFAQSNRGWKQELIYAGMQVGTQLCFLGQLVPLN</sequence>
<dbReference type="Gramene" id="OQU89838">
    <property type="protein sequence ID" value="OQU89838"/>
    <property type="gene ID" value="SORBI_3002G280001"/>
</dbReference>
<dbReference type="EMBL" id="CM000761">
    <property type="protein sequence ID" value="OQU89838.1"/>
    <property type="molecule type" value="Genomic_DNA"/>
</dbReference>
<reference evidence="3" key="2">
    <citation type="journal article" date="2018" name="Plant J.">
        <title>The Sorghum bicolor reference genome: improved assembly, gene annotations, a transcriptome atlas, and signatures of genome organization.</title>
        <authorList>
            <person name="McCormick R.F."/>
            <person name="Truong S.K."/>
            <person name="Sreedasyam A."/>
            <person name="Jenkins J."/>
            <person name="Shu S."/>
            <person name="Sims D."/>
            <person name="Kennedy M."/>
            <person name="Amirebrahimi M."/>
            <person name="Weers B.D."/>
            <person name="McKinley B."/>
            <person name="Mattison A."/>
            <person name="Morishige D.T."/>
            <person name="Grimwood J."/>
            <person name="Schmutz J."/>
            <person name="Mullet J.E."/>
        </authorList>
    </citation>
    <scope>NUCLEOTIDE SEQUENCE [LARGE SCALE GENOMIC DNA]</scope>
    <source>
        <strain evidence="3">cv. BTx623</strain>
    </source>
</reference>
<reference evidence="2 3" key="1">
    <citation type="journal article" date="2009" name="Nature">
        <title>The Sorghum bicolor genome and the diversification of grasses.</title>
        <authorList>
            <person name="Paterson A.H."/>
            <person name="Bowers J.E."/>
            <person name="Bruggmann R."/>
            <person name="Dubchak I."/>
            <person name="Grimwood J."/>
            <person name="Gundlach H."/>
            <person name="Haberer G."/>
            <person name="Hellsten U."/>
            <person name="Mitros T."/>
            <person name="Poliakov A."/>
            <person name="Schmutz J."/>
            <person name="Spannagl M."/>
            <person name="Tang H."/>
            <person name="Wang X."/>
            <person name="Wicker T."/>
            <person name="Bharti A.K."/>
            <person name="Chapman J."/>
            <person name="Feltus F.A."/>
            <person name="Gowik U."/>
            <person name="Grigoriev I.V."/>
            <person name="Lyons E."/>
            <person name="Maher C.A."/>
            <person name="Martis M."/>
            <person name="Narechania A."/>
            <person name="Otillar R.P."/>
            <person name="Penning B.W."/>
            <person name="Salamov A.A."/>
            <person name="Wang Y."/>
            <person name="Zhang L."/>
            <person name="Carpita N.C."/>
            <person name="Freeling M."/>
            <person name="Gingle A.R."/>
            <person name="Hash C.T."/>
            <person name="Keller B."/>
            <person name="Klein P."/>
            <person name="Kresovich S."/>
            <person name="McCann M.C."/>
            <person name="Ming R."/>
            <person name="Peterson D.G."/>
            <person name="Mehboob-ur-Rahman"/>
            <person name="Ware D."/>
            <person name="Westhoff P."/>
            <person name="Mayer K.F."/>
            <person name="Messing J."/>
            <person name="Rokhsar D.S."/>
        </authorList>
    </citation>
    <scope>NUCLEOTIDE SEQUENCE [LARGE SCALE GENOMIC DNA]</scope>
    <source>
        <strain evidence="3">cv. BTx623</strain>
    </source>
</reference>
<keyword evidence="3" id="KW-1185">Reference proteome</keyword>